<evidence type="ECO:0000256" key="6">
    <source>
        <dbReference type="ARBA" id="ARBA00023136"/>
    </source>
</evidence>
<reference evidence="9" key="1">
    <citation type="submission" date="2014-09" db="EMBL/GenBank/DDBJ databases">
        <title>Whole genome shotgun sequence of Streptomyces sp. NBRC 110027.</title>
        <authorList>
            <person name="Komaki H."/>
            <person name="Ichikawa N."/>
            <person name="Katano-Makiyama Y."/>
            <person name="Hosoyama A."/>
            <person name="Hashimoto M."/>
            <person name="Uohara A."/>
            <person name="Kitahashi Y."/>
            <person name="Ohji S."/>
            <person name="Kimura A."/>
            <person name="Yamazoe A."/>
            <person name="Igarashi Y."/>
            <person name="Fujita N."/>
        </authorList>
    </citation>
    <scope>NUCLEOTIDE SEQUENCE [LARGE SCALE GENOMIC DNA]</scope>
    <source>
        <strain evidence="9">NBRC 110027</strain>
    </source>
</reference>
<dbReference type="GO" id="GO:0022857">
    <property type="term" value="F:transmembrane transporter activity"/>
    <property type="evidence" value="ECO:0007669"/>
    <property type="project" value="InterPro"/>
</dbReference>
<sequence length="475" mass="46583">MTTTATSGAGLRSGPPALPPRHWLRTGWVMTASGWSANQFSALLGAYHSGPGLTEATTTALFGVYVLGLIPGLFLGGPLADRRGRRPVVFSALAVSALATALLMAGATVTGLLWPGRFLTGIGAGALLGAGSAWIKELSSPPYDTVSAAGAAARRSGLFLSAGFATGGPAAALIAQWAPAPLITAYLPHLVLSAAAALAAARTPETARAGGPLAATATATAAGCGAGAMQAGSATAGPRTGGRAAVVGTTGGRVAVGTTAGPATAAAPTGGHVPAAATGNASETVAPAPGTAFRRLVAPVAPWVFVAPSIALATLPGLVDAGLTGWQTVYAGLVTAVTPGTGLLVAPLARRLAARHRVATAVAGLAAVILGLLLAAFAVAGIRPDVALLAAAVLGAGYGLCVAYGLTEVAALAPPGRLARLTARFWALCYLGFCTPYAITLLTGWFSPATILLAAVVPAAATLALIARRGTRRTG</sequence>
<feature type="transmembrane region" description="Helical" evidence="7">
    <location>
        <begin position="56"/>
        <end position="76"/>
    </location>
</feature>
<dbReference type="GO" id="GO:0005886">
    <property type="term" value="C:plasma membrane"/>
    <property type="evidence" value="ECO:0007669"/>
    <property type="project" value="UniProtKB-SubCell"/>
</dbReference>
<feature type="transmembrane region" description="Helical" evidence="7">
    <location>
        <begin position="300"/>
        <end position="319"/>
    </location>
</feature>
<feature type="transmembrane region" description="Helical" evidence="7">
    <location>
        <begin position="183"/>
        <end position="201"/>
    </location>
</feature>
<evidence type="ECO:0000313" key="9">
    <source>
        <dbReference type="Proteomes" id="UP000048965"/>
    </source>
</evidence>
<dbReference type="InterPro" id="IPR011701">
    <property type="entry name" value="MFS"/>
</dbReference>
<keyword evidence="9" id="KW-1185">Reference proteome</keyword>
<dbReference type="PANTHER" id="PTHR23517">
    <property type="entry name" value="RESISTANCE PROTEIN MDTM, PUTATIVE-RELATED-RELATED"/>
    <property type="match status" value="1"/>
</dbReference>
<evidence type="ECO:0000256" key="4">
    <source>
        <dbReference type="ARBA" id="ARBA00022692"/>
    </source>
</evidence>
<evidence type="ECO:0000256" key="3">
    <source>
        <dbReference type="ARBA" id="ARBA00022475"/>
    </source>
</evidence>
<proteinExistence type="predicted"/>
<evidence type="ECO:0000256" key="1">
    <source>
        <dbReference type="ARBA" id="ARBA00004651"/>
    </source>
</evidence>
<comment type="subcellular location">
    <subcellularLocation>
        <location evidence="1">Cell membrane</location>
        <topology evidence="1">Multi-pass membrane protein</topology>
    </subcellularLocation>
</comment>
<feature type="transmembrane region" description="Helical" evidence="7">
    <location>
        <begin position="445"/>
        <end position="467"/>
    </location>
</feature>
<feature type="transmembrane region" description="Helical" evidence="7">
    <location>
        <begin position="418"/>
        <end position="439"/>
    </location>
</feature>
<dbReference type="InterPro" id="IPR036259">
    <property type="entry name" value="MFS_trans_sf"/>
</dbReference>
<dbReference type="Gene3D" id="1.20.1250.20">
    <property type="entry name" value="MFS general substrate transporter like domains"/>
    <property type="match status" value="1"/>
</dbReference>
<dbReference type="EMBL" id="BBNO01000002">
    <property type="protein sequence ID" value="GAO07486.1"/>
    <property type="molecule type" value="Genomic_DNA"/>
</dbReference>
<dbReference type="Proteomes" id="UP000048965">
    <property type="component" value="Unassembled WGS sequence"/>
</dbReference>
<dbReference type="PANTHER" id="PTHR23517:SF3">
    <property type="entry name" value="INTEGRAL MEMBRANE TRANSPORT PROTEIN"/>
    <property type="match status" value="1"/>
</dbReference>
<keyword evidence="5 7" id="KW-1133">Transmembrane helix</keyword>
<name>A0A0P4R573_9ACTN</name>
<keyword evidence="4 7" id="KW-0812">Transmembrane</keyword>
<feature type="transmembrane region" description="Helical" evidence="7">
    <location>
        <begin position="325"/>
        <end position="346"/>
    </location>
</feature>
<feature type="transmembrane region" description="Helical" evidence="7">
    <location>
        <begin position="358"/>
        <end position="380"/>
    </location>
</feature>
<dbReference type="SUPFAM" id="SSF103473">
    <property type="entry name" value="MFS general substrate transporter"/>
    <property type="match status" value="1"/>
</dbReference>
<dbReference type="AlphaFoldDB" id="A0A0P4R573"/>
<feature type="transmembrane region" description="Helical" evidence="7">
    <location>
        <begin position="156"/>
        <end position="177"/>
    </location>
</feature>
<evidence type="ECO:0000313" key="8">
    <source>
        <dbReference type="EMBL" id="GAO07486.1"/>
    </source>
</evidence>
<accession>A0A0P4R573</accession>
<reference evidence="8 9" key="2">
    <citation type="journal article" date="2015" name="Stand. Genomic Sci.">
        <title>Draft genome sequence of marine-derived Streptomyces sp. TP-A0598, a producer of anti-MRSA antibiotic lydicamycins.</title>
        <authorList>
            <person name="Komaki H."/>
            <person name="Ichikawa N."/>
            <person name="Hosoyama A."/>
            <person name="Fujita N."/>
            <person name="Igarashi Y."/>
        </authorList>
    </citation>
    <scope>NUCLEOTIDE SEQUENCE [LARGE SCALE GENOMIC DNA]</scope>
    <source>
        <strain evidence="8 9">NBRC 110027</strain>
    </source>
</reference>
<dbReference type="InterPro" id="IPR050171">
    <property type="entry name" value="MFS_Transporters"/>
</dbReference>
<evidence type="ECO:0000256" key="2">
    <source>
        <dbReference type="ARBA" id="ARBA00022448"/>
    </source>
</evidence>
<gene>
    <name evidence="8" type="ORF">TPA0598_02_07260</name>
</gene>
<keyword evidence="3" id="KW-1003">Cell membrane</keyword>
<protein>
    <submittedName>
        <fullName evidence="8">Putative major facilitator superfamily transporter</fullName>
    </submittedName>
</protein>
<feature type="transmembrane region" description="Helical" evidence="7">
    <location>
        <begin position="88"/>
        <end position="112"/>
    </location>
</feature>
<keyword evidence="2" id="KW-0813">Transport</keyword>
<feature type="transmembrane region" description="Helical" evidence="7">
    <location>
        <begin position="386"/>
        <end position="406"/>
    </location>
</feature>
<evidence type="ECO:0000256" key="5">
    <source>
        <dbReference type="ARBA" id="ARBA00022989"/>
    </source>
</evidence>
<dbReference type="Pfam" id="PF07690">
    <property type="entry name" value="MFS_1"/>
    <property type="match status" value="1"/>
</dbReference>
<feature type="transmembrane region" description="Helical" evidence="7">
    <location>
        <begin position="118"/>
        <end position="135"/>
    </location>
</feature>
<keyword evidence="6 7" id="KW-0472">Membrane</keyword>
<comment type="caution">
    <text evidence="8">The sequence shown here is derived from an EMBL/GenBank/DDBJ whole genome shotgun (WGS) entry which is preliminary data.</text>
</comment>
<evidence type="ECO:0000256" key="7">
    <source>
        <dbReference type="SAM" id="Phobius"/>
    </source>
</evidence>
<organism evidence="8 9">
    <name type="scientific">Streptomyces lydicamycinicus</name>
    <dbReference type="NCBI Taxonomy" id="1546107"/>
    <lineage>
        <taxon>Bacteria</taxon>
        <taxon>Bacillati</taxon>
        <taxon>Actinomycetota</taxon>
        <taxon>Actinomycetes</taxon>
        <taxon>Kitasatosporales</taxon>
        <taxon>Streptomycetaceae</taxon>
        <taxon>Streptomyces</taxon>
    </lineage>
</organism>